<comment type="caution">
    <text evidence="2">The sequence shown here is derived from an EMBL/GenBank/DDBJ whole genome shotgun (WGS) entry which is preliminary data.</text>
</comment>
<keyword evidence="1" id="KW-1133">Transmembrane helix</keyword>
<evidence type="ECO:0000313" key="2">
    <source>
        <dbReference type="EMBL" id="KKU80735.1"/>
    </source>
</evidence>
<protein>
    <recommendedName>
        <fullName evidence="4">DUF1648 domain-containing protein</fullName>
    </recommendedName>
</protein>
<name>A0A0G1WET6_9BACT</name>
<dbReference type="AlphaFoldDB" id="A0A0G1WET6"/>
<keyword evidence="1" id="KW-0472">Membrane</keyword>
<sequence>MEKDEKTFLRDKLITSGLAAAIGAWLFCLLAVILNWTKLPPQLPFFYSLPWGDSWLIQKEHLVWVLSGFAGVLILNLLLARTLVRSQRLLQSYLIWGAAVIEFMFAIDLIKIINLIL</sequence>
<reference evidence="2 3" key="1">
    <citation type="journal article" date="2015" name="Nature">
        <title>rRNA introns, odd ribosomes, and small enigmatic genomes across a large radiation of phyla.</title>
        <authorList>
            <person name="Brown C.T."/>
            <person name="Hug L.A."/>
            <person name="Thomas B.C."/>
            <person name="Sharon I."/>
            <person name="Castelle C.J."/>
            <person name="Singh A."/>
            <person name="Wilkins M.J."/>
            <person name="Williams K.H."/>
            <person name="Banfield J.F."/>
        </authorList>
    </citation>
    <scope>NUCLEOTIDE SEQUENCE [LARGE SCALE GENOMIC DNA]</scope>
</reference>
<organism evidence="2 3">
    <name type="scientific">Candidatus Gottesmanbacteria bacterium GW2011_GWA1_47_8</name>
    <dbReference type="NCBI Taxonomy" id="1618438"/>
    <lineage>
        <taxon>Bacteria</taxon>
        <taxon>Candidatus Gottesmaniibacteriota</taxon>
    </lineage>
</organism>
<proteinExistence type="predicted"/>
<evidence type="ECO:0000256" key="1">
    <source>
        <dbReference type="SAM" id="Phobius"/>
    </source>
</evidence>
<feature type="transmembrane region" description="Helical" evidence="1">
    <location>
        <begin position="93"/>
        <end position="116"/>
    </location>
</feature>
<dbReference type="Proteomes" id="UP000034212">
    <property type="component" value="Unassembled WGS sequence"/>
</dbReference>
<gene>
    <name evidence="2" type="ORF">UY08_C0011G0012</name>
</gene>
<accession>A0A0G1WET6</accession>
<evidence type="ECO:0000313" key="3">
    <source>
        <dbReference type="Proteomes" id="UP000034212"/>
    </source>
</evidence>
<dbReference type="EMBL" id="LCOQ01000011">
    <property type="protein sequence ID" value="KKU80735.1"/>
    <property type="molecule type" value="Genomic_DNA"/>
</dbReference>
<feature type="transmembrane region" description="Helical" evidence="1">
    <location>
        <begin position="61"/>
        <end position="81"/>
    </location>
</feature>
<evidence type="ECO:0008006" key="4">
    <source>
        <dbReference type="Google" id="ProtNLM"/>
    </source>
</evidence>
<keyword evidence="1" id="KW-0812">Transmembrane</keyword>
<feature type="transmembrane region" description="Helical" evidence="1">
    <location>
        <begin position="12"/>
        <end position="36"/>
    </location>
</feature>